<keyword evidence="7" id="KW-0472">Membrane</keyword>
<dbReference type="PROSITE" id="PS50011">
    <property type="entry name" value="PROTEIN_KINASE_DOM"/>
    <property type="match status" value="1"/>
</dbReference>
<dbReference type="SUPFAM" id="SSF52540">
    <property type="entry name" value="P-loop containing nucleoside triphosphate hydrolases"/>
    <property type="match status" value="1"/>
</dbReference>
<name>A0A4P2R1Q2_SORCE</name>
<evidence type="ECO:0000256" key="1">
    <source>
        <dbReference type="ARBA" id="ARBA00022679"/>
    </source>
</evidence>
<keyword evidence="2" id="KW-0547">Nucleotide-binding</keyword>
<reference evidence="9 10" key="1">
    <citation type="submission" date="2015-09" db="EMBL/GenBank/DDBJ databases">
        <title>Sorangium comparison.</title>
        <authorList>
            <person name="Zaburannyi N."/>
            <person name="Bunk B."/>
            <person name="Overmann J."/>
            <person name="Mueller R."/>
        </authorList>
    </citation>
    <scope>NUCLEOTIDE SEQUENCE [LARGE SCALE GENOMIC DNA]</scope>
    <source>
        <strain evidence="9 10">So ce836</strain>
    </source>
</reference>
<dbReference type="InterPro" id="IPR049052">
    <property type="entry name" value="nSTAND1"/>
</dbReference>
<dbReference type="SMART" id="SM00220">
    <property type="entry name" value="S_TKc"/>
    <property type="match status" value="1"/>
</dbReference>
<evidence type="ECO:0000256" key="7">
    <source>
        <dbReference type="SAM" id="Phobius"/>
    </source>
</evidence>
<proteinExistence type="predicted"/>
<keyword evidence="3" id="KW-0418">Kinase</keyword>
<evidence type="ECO:0000313" key="9">
    <source>
        <dbReference type="EMBL" id="AUX35873.1"/>
    </source>
</evidence>
<dbReference type="InterPro" id="IPR000719">
    <property type="entry name" value="Prot_kinase_dom"/>
</dbReference>
<keyword evidence="5" id="KW-0175">Coiled coil</keyword>
<dbReference type="Pfam" id="PF20703">
    <property type="entry name" value="nSTAND1"/>
    <property type="match status" value="1"/>
</dbReference>
<feature type="domain" description="Protein kinase" evidence="8">
    <location>
        <begin position="24"/>
        <end position="346"/>
    </location>
</feature>
<dbReference type="Pfam" id="PF00069">
    <property type="entry name" value="Pkinase"/>
    <property type="match status" value="1"/>
</dbReference>
<dbReference type="AlphaFoldDB" id="A0A4P2R1Q2"/>
<dbReference type="InterPro" id="IPR011009">
    <property type="entry name" value="Kinase-like_dom_sf"/>
</dbReference>
<evidence type="ECO:0000256" key="4">
    <source>
        <dbReference type="ARBA" id="ARBA00022840"/>
    </source>
</evidence>
<dbReference type="SUPFAM" id="SSF56112">
    <property type="entry name" value="Protein kinase-like (PK-like)"/>
    <property type="match status" value="1"/>
</dbReference>
<feature type="transmembrane region" description="Helical" evidence="7">
    <location>
        <begin position="790"/>
        <end position="813"/>
    </location>
</feature>
<dbReference type="EMBL" id="CP012672">
    <property type="protein sequence ID" value="AUX35873.1"/>
    <property type="molecule type" value="Genomic_DNA"/>
</dbReference>
<sequence length="946" mass="99557">MIPVAPSIARLLDRPDPERRLGPFLLIEPLGRGGFAPVWLARESYGGTELRTAAVKLFALDAPGPDLAGRDPSPAAALRRRSVIEEARLLCQVEHPSVVRFYALPVDEEHGVIALAMEHVAGVSLDRTLAARGTLTVAETLDLGIAIASALAAVHRAGLVHRDVKPANIVDAAGVYKLIDFGIAAADAPIPRAPAADREPERARLADLPHALVRSSGTTLAGILSAGAGATAEPTDALGPIFGTLGYIDPVILATRAPAAPASDLYALGATLFECLAGRVPAALPAAGGLSLSGEILDGRARPPPLLEVAPGAPRALARLVDALLSPDRRDRPAWAEPVAIALEQIRGELAGGERALPPESVGPFRGLGRFDEADRDVYFGRRSEVAAAVEMLRSRGVVALVGPSGSGKSSLARAGVLPAVGEGALGAWPPRWDRAVAEPGADPRAAVTAALSPFIPRAPELMPEEIVAALTARAQAEERGLVLLLDQLEELATVASPGGREFAVALLCRLAEHAIPGVRVLVTARRDWLDPLLALGPLGKVLVRGSVLIEPISELAWVAVLEQALAAYGYTLEDDALKEELTAELKEAASAMPLVQFALTELWDKRDALNRKVTRAGLRAIGGIAGALERHADATLRALAGGRPGAAETEAEAARAVLLALTTPQGTRATRARAELARSAGPACEEALEAFERARLIVAADGGVTLAHESLLARWERLRAWVAEAREDRLLAEELERDAARWGASPRDATLWRGRRLAFGEALRRRGDLRVSPRAAAFLDAGRRAERRAALLGAGAVAAVVLASASFGAAYLREVRAREAEVLAALRKEQASRELAEEQTRNVQKAQDRIDQLLRDLADSPTKEAVLALQEQIRQRAALPGPPARGPVRAAPPAAPAPRDEPPGPAPAAGARPGLRVETDWVESGPPPAQPSAAPRPALDVETTW</sequence>
<dbReference type="CDD" id="cd14014">
    <property type="entry name" value="STKc_PknB_like"/>
    <property type="match status" value="1"/>
</dbReference>
<dbReference type="Gene3D" id="3.40.50.300">
    <property type="entry name" value="P-loop containing nucleotide triphosphate hydrolases"/>
    <property type="match status" value="1"/>
</dbReference>
<gene>
    <name evidence="9" type="ORF">SOCE836_080740</name>
</gene>
<evidence type="ECO:0000256" key="3">
    <source>
        <dbReference type="ARBA" id="ARBA00022777"/>
    </source>
</evidence>
<dbReference type="Proteomes" id="UP000295497">
    <property type="component" value="Chromosome"/>
</dbReference>
<accession>A0A4P2R1Q2</accession>
<dbReference type="GO" id="GO:0005524">
    <property type="term" value="F:ATP binding"/>
    <property type="evidence" value="ECO:0007669"/>
    <property type="project" value="UniProtKB-KW"/>
</dbReference>
<keyword evidence="7" id="KW-1133">Transmembrane helix</keyword>
<feature type="coiled-coil region" evidence="5">
    <location>
        <begin position="829"/>
        <end position="857"/>
    </location>
</feature>
<protein>
    <recommendedName>
        <fullName evidence="8">Protein kinase domain-containing protein</fullName>
    </recommendedName>
</protein>
<evidence type="ECO:0000256" key="5">
    <source>
        <dbReference type="SAM" id="Coils"/>
    </source>
</evidence>
<evidence type="ECO:0000256" key="2">
    <source>
        <dbReference type="ARBA" id="ARBA00022741"/>
    </source>
</evidence>
<organism evidence="9 10">
    <name type="scientific">Sorangium cellulosum</name>
    <name type="common">Polyangium cellulosum</name>
    <dbReference type="NCBI Taxonomy" id="56"/>
    <lineage>
        <taxon>Bacteria</taxon>
        <taxon>Pseudomonadati</taxon>
        <taxon>Myxococcota</taxon>
        <taxon>Polyangia</taxon>
        <taxon>Polyangiales</taxon>
        <taxon>Polyangiaceae</taxon>
        <taxon>Sorangium</taxon>
    </lineage>
</organism>
<evidence type="ECO:0000313" key="10">
    <source>
        <dbReference type="Proteomes" id="UP000295497"/>
    </source>
</evidence>
<dbReference type="PANTHER" id="PTHR43289">
    <property type="entry name" value="MITOGEN-ACTIVATED PROTEIN KINASE KINASE KINASE 20-RELATED"/>
    <property type="match status" value="1"/>
</dbReference>
<keyword evidence="7" id="KW-0812">Transmembrane</keyword>
<dbReference type="Gene3D" id="1.10.510.10">
    <property type="entry name" value="Transferase(Phosphotransferase) domain 1"/>
    <property type="match status" value="1"/>
</dbReference>
<keyword evidence="4" id="KW-0067">ATP-binding</keyword>
<dbReference type="RefSeq" id="WP_129578814.1">
    <property type="nucleotide sequence ID" value="NZ_CP012672.1"/>
</dbReference>
<evidence type="ECO:0000259" key="8">
    <source>
        <dbReference type="PROSITE" id="PS50011"/>
    </source>
</evidence>
<dbReference type="PANTHER" id="PTHR43289:SF6">
    <property type="entry name" value="SERINE_THREONINE-PROTEIN KINASE NEKL-3"/>
    <property type="match status" value="1"/>
</dbReference>
<dbReference type="InterPro" id="IPR027417">
    <property type="entry name" value="P-loop_NTPase"/>
</dbReference>
<feature type="region of interest" description="Disordered" evidence="6">
    <location>
        <begin position="879"/>
        <end position="946"/>
    </location>
</feature>
<evidence type="ECO:0000256" key="6">
    <source>
        <dbReference type="SAM" id="MobiDB-lite"/>
    </source>
</evidence>
<keyword evidence="1" id="KW-0808">Transferase</keyword>
<dbReference type="GO" id="GO:0004674">
    <property type="term" value="F:protein serine/threonine kinase activity"/>
    <property type="evidence" value="ECO:0007669"/>
    <property type="project" value="TreeGrafter"/>
</dbReference>
<dbReference type="Gene3D" id="3.30.200.20">
    <property type="entry name" value="Phosphorylase Kinase, domain 1"/>
    <property type="match status" value="1"/>
</dbReference>